<keyword evidence="2" id="KW-1185">Reference proteome</keyword>
<organism evidence="1 2">
    <name type="scientific">Paenibacillus lutrae</name>
    <dbReference type="NCBI Taxonomy" id="2078573"/>
    <lineage>
        <taxon>Bacteria</taxon>
        <taxon>Bacillati</taxon>
        <taxon>Bacillota</taxon>
        <taxon>Bacilli</taxon>
        <taxon>Bacillales</taxon>
        <taxon>Paenibacillaceae</taxon>
        <taxon>Paenibacillus</taxon>
    </lineage>
</organism>
<dbReference type="SUPFAM" id="SSF158622">
    <property type="entry name" value="YheA/YmcA-like"/>
    <property type="match status" value="1"/>
</dbReference>
<dbReference type="PANTHER" id="PTHR38448">
    <property type="entry name" value="REGULATORY PROTEIN YLBF-RELATED"/>
    <property type="match status" value="1"/>
</dbReference>
<accession>A0A7X3FGJ7</accession>
<dbReference type="RefSeq" id="WP_166541872.1">
    <property type="nucleotide sequence ID" value="NZ_RHLK01000003.1"/>
</dbReference>
<dbReference type="EMBL" id="RHLK01000003">
    <property type="protein sequence ID" value="MVO99249.1"/>
    <property type="molecule type" value="Genomic_DNA"/>
</dbReference>
<evidence type="ECO:0000313" key="1">
    <source>
        <dbReference type="EMBL" id="MVO99249.1"/>
    </source>
</evidence>
<name>A0A7X3FGJ7_9BACL</name>
<dbReference type="PANTHER" id="PTHR38448:SF2">
    <property type="entry name" value="REGULATORY PROTEIN YLBF"/>
    <property type="match status" value="1"/>
</dbReference>
<dbReference type="AlphaFoldDB" id="A0A7X3FGJ7"/>
<sequence length="149" mass="16346">MSMAEAKTLDMSSILMEAYDVADSINRSVEVADYLYWKQAMENDLQAQSVVREFNKAKELFEECERFGHFHPDYHASLDRVQAVQVKFDNVQSIHKYKEAEERLDELLYTVSKMIAAAVSDTIKVPGGLDTGGGGCSGGSCSGGCSSCG</sequence>
<dbReference type="Pfam" id="PF06133">
    <property type="entry name" value="Com_YlbF"/>
    <property type="match status" value="1"/>
</dbReference>
<dbReference type="InterPro" id="IPR010368">
    <property type="entry name" value="Com_YlbF"/>
</dbReference>
<reference evidence="1 2" key="1">
    <citation type="journal article" date="2019" name="Microorganisms">
        <title>Paenibacillus lutrae sp. nov., A Chitinolytic Species Isolated from A River Otter in Castril Natural Park, Granada, Spain.</title>
        <authorList>
            <person name="Rodriguez M."/>
            <person name="Reina J.C."/>
            <person name="Bejar V."/>
            <person name="Llamas I."/>
        </authorList>
    </citation>
    <scope>NUCLEOTIDE SEQUENCE [LARGE SCALE GENOMIC DNA]</scope>
    <source>
        <strain evidence="1 2">N10</strain>
    </source>
</reference>
<dbReference type="Gene3D" id="1.20.1500.10">
    <property type="entry name" value="YheA/YmcA-like"/>
    <property type="match status" value="1"/>
</dbReference>
<evidence type="ECO:0000313" key="2">
    <source>
        <dbReference type="Proteomes" id="UP000490800"/>
    </source>
</evidence>
<dbReference type="Proteomes" id="UP000490800">
    <property type="component" value="Unassembled WGS sequence"/>
</dbReference>
<gene>
    <name evidence="1" type="ORF">EDM21_06860</name>
</gene>
<proteinExistence type="predicted"/>
<dbReference type="InterPro" id="IPR023378">
    <property type="entry name" value="YheA/YmcA-like_dom_sf"/>
</dbReference>
<protein>
    <submittedName>
        <fullName evidence="1">YlbF family regulator</fullName>
    </submittedName>
</protein>
<comment type="caution">
    <text evidence="1">The sequence shown here is derived from an EMBL/GenBank/DDBJ whole genome shotgun (WGS) entry which is preliminary data.</text>
</comment>
<dbReference type="InterPro" id="IPR052767">
    <property type="entry name" value="Bact_com_dev_regulator"/>
</dbReference>